<dbReference type="InterPro" id="IPR002763">
    <property type="entry name" value="DUF72"/>
</dbReference>
<dbReference type="Proteomes" id="UP000542405">
    <property type="component" value="Unassembled WGS sequence"/>
</dbReference>
<protein>
    <submittedName>
        <fullName evidence="2">DUF72 domain-containing protein</fullName>
    </submittedName>
</protein>
<sequence>CRAPRVVLYGRQSVRACAVNWALARRSRVATVIAAGGASAWLDDRGAGFGPARLMRAGTALKSGCGPKVLDAWADRLRTWARGGDPADLPRVDPRKPAGATHPRDVFAFFINGAKERAPAAARAMIERL</sequence>
<feature type="region of interest" description="Disordered" evidence="1">
    <location>
        <begin position="81"/>
        <end position="100"/>
    </location>
</feature>
<feature type="non-terminal residue" evidence="2">
    <location>
        <position position="1"/>
    </location>
</feature>
<comment type="caution">
    <text evidence="2">The sequence shown here is derived from an EMBL/GenBank/DDBJ whole genome shotgun (WGS) entry which is preliminary data.</text>
</comment>
<proteinExistence type="predicted"/>
<evidence type="ECO:0000256" key="1">
    <source>
        <dbReference type="SAM" id="MobiDB-lite"/>
    </source>
</evidence>
<dbReference type="Gene3D" id="3.20.20.410">
    <property type="entry name" value="Protein of unknown function UPF0759"/>
    <property type="match status" value="1"/>
</dbReference>
<organism evidence="2 3">
    <name type="scientific">Achromobacter ruhlandii</name>
    <dbReference type="NCBI Taxonomy" id="72557"/>
    <lineage>
        <taxon>Bacteria</taxon>
        <taxon>Pseudomonadati</taxon>
        <taxon>Pseudomonadota</taxon>
        <taxon>Betaproteobacteria</taxon>
        <taxon>Burkholderiales</taxon>
        <taxon>Alcaligenaceae</taxon>
        <taxon>Achromobacter</taxon>
    </lineage>
</organism>
<name>A0A848NQU0_9BURK</name>
<evidence type="ECO:0000313" key="2">
    <source>
        <dbReference type="EMBL" id="NMU93537.1"/>
    </source>
</evidence>
<dbReference type="EMBL" id="JABBZE010000701">
    <property type="protein sequence ID" value="NMU93537.1"/>
    <property type="molecule type" value="Genomic_DNA"/>
</dbReference>
<evidence type="ECO:0000313" key="3">
    <source>
        <dbReference type="Proteomes" id="UP000542405"/>
    </source>
</evidence>
<dbReference type="RefSeq" id="WP_169538031.1">
    <property type="nucleotide sequence ID" value="NZ_JABBZE010000701.1"/>
</dbReference>
<dbReference type="SUPFAM" id="SSF117396">
    <property type="entry name" value="TM1631-like"/>
    <property type="match status" value="1"/>
</dbReference>
<dbReference type="InterPro" id="IPR036520">
    <property type="entry name" value="UPF0759_sf"/>
</dbReference>
<reference evidence="2 3" key="1">
    <citation type="submission" date="2020-04" db="EMBL/GenBank/DDBJ databases">
        <title>Achromobacter ruhlandii genome sequencing and assembly.</title>
        <authorList>
            <person name="Martins R.C.R."/>
            <person name="Perdigao-Neto L.V."/>
            <person name="Levin A.S.S."/>
            <person name="Costa S.F."/>
        </authorList>
    </citation>
    <scope>NUCLEOTIDE SEQUENCE [LARGE SCALE GENOMIC DNA]</scope>
    <source>
        <strain evidence="2 3">9035ralo</strain>
    </source>
</reference>
<accession>A0A848NQU0</accession>
<gene>
    <name evidence="2" type="ORF">HGQ98_29610</name>
</gene>
<dbReference type="Pfam" id="PF01904">
    <property type="entry name" value="DUF72"/>
    <property type="match status" value="1"/>
</dbReference>
<dbReference type="AlphaFoldDB" id="A0A848NQU0"/>